<dbReference type="Proteomes" id="UP000003460">
    <property type="component" value="Unassembled WGS sequence"/>
</dbReference>
<dbReference type="EMBL" id="ACIJ02000018">
    <property type="protein sequence ID" value="EEX71803.1"/>
    <property type="molecule type" value="Genomic_DNA"/>
</dbReference>
<gene>
    <name evidence="1" type="ORF">GCWU000325_01339</name>
</gene>
<name>C9LGJ5_9BACT</name>
<organism evidence="1 2">
    <name type="scientific">Alloprevotella tannerae ATCC 51259</name>
    <dbReference type="NCBI Taxonomy" id="626522"/>
    <lineage>
        <taxon>Bacteria</taxon>
        <taxon>Pseudomonadati</taxon>
        <taxon>Bacteroidota</taxon>
        <taxon>Bacteroidia</taxon>
        <taxon>Bacteroidales</taxon>
        <taxon>Prevotellaceae</taxon>
        <taxon>Alloprevotella</taxon>
    </lineage>
</organism>
<evidence type="ECO:0000313" key="1">
    <source>
        <dbReference type="EMBL" id="EEX71803.1"/>
    </source>
</evidence>
<dbReference type="HOGENOM" id="CLU_1389140_0_0_10"/>
<evidence type="ECO:0000313" key="2">
    <source>
        <dbReference type="Proteomes" id="UP000003460"/>
    </source>
</evidence>
<accession>C9LGJ5</accession>
<keyword evidence="2" id="KW-1185">Reference proteome</keyword>
<proteinExistence type="predicted"/>
<dbReference type="AlphaFoldDB" id="C9LGJ5"/>
<reference evidence="1" key="1">
    <citation type="submission" date="2009-09" db="EMBL/GenBank/DDBJ databases">
        <authorList>
            <person name="Weinstock G."/>
            <person name="Sodergren E."/>
            <person name="Clifton S."/>
            <person name="Fulton L."/>
            <person name="Fulton B."/>
            <person name="Courtney L."/>
            <person name="Fronick C."/>
            <person name="Harrison M."/>
            <person name="Strong C."/>
            <person name="Farmer C."/>
            <person name="Delahaunty K."/>
            <person name="Markovic C."/>
            <person name="Hall O."/>
            <person name="Minx P."/>
            <person name="Tomlinson C."/>
            <person name="Mitreva M."/>
            <person name="Nelson J."/>
            <person name="Hou S."/>
            <person name="Wollam A."/>
            <person name="Pepin K.H."/>
            <person name="Johnson M."/>
            <person name="Bhonagiri V."/>
            <person name="Nash W.E."/>
            <person name="Warren W."/>
            <person name="Chinwalla A."/>
            <person name="Mardis E.R."/>
            <person name="Wilson R.K."/>
        </authorList>
    </citation>
    <scope>NUCLEOTIDE SEQUENCE [LARGE SCALE GENOMIC DNA]</scope>
    <source>
        <strain evidence="1">ATCC 51259</strain>
    </source>
</reference>
<dbReference type="eggNOG" id="ENOG502ZCVS">
    <property type="taxonomic scope" value="Bacteria"/>
</dbReference>
<sequence length="196" mass="21763">MRVRIVENAWLCAKLRKDAQNLIHIAALLAARIEFAVRVSAGAALAKRIIALRIYRLMLLDAGDVLAALVDVLATLQKDGAEAEFDQMQSCKEAGRPRADNDHAGRTGNIAIMNRLISHGGFVFINKKQDREIDEDPTLARVDAFAQKAHSADGTRRKVELGGTMATQSFFLQGYIGCEAELDFFLHTGKRELWRE</sequence>
<protein>
    <submittedName>
        <fullName evidence="1">Uncharacterized protein</fullName>
    </submittedName>
</protein>
<comment type="caution">
    <text evidence="1">The sequence shown here is derived from an EMBL/GenBank/DDBJ whole genome shotgun (WGS) entry which is preliminary data.</text>
</comment>